<feature type="domain" description="HTH cro/C1-type" evidence="2">
    <location>
        <begin position="90"/>
        <end position="126"/>
    </location>
</feature>
<dbReference type="SUPFAM" id="SSF47413">
    <property type="entry name" value="lambda repressor-like DNA-binding domains"/>
    <property type="match status" value="1"/>
</dbReference>
<dbReference type="InterPro" id="IPR011990">
    <property type="entry name" value="TPR-like_helical_dom_sf"/>
</dbReference>
<feature type="compositionally biased region" description="Basic and acidic residues" evidence="1">
    <location>
        <begin position="189"/>
        <end position="200"/>
    </location>
</feature>
<dbReference type="EMBL" id="QTUC01000001">
    <property type="protein sequence ID" value="REF36430.1"/>
    <property type="molecule type" value="Genomic_DNA"/>
</dbReference>
<dbReference type="CDD" id="cd00093">
    <property type="entry name" value="HTH_XRE"/>
    <property type="match status" value="1"/>
</dbReference>
<keyword evidence="4" id="KW-1185">Reference proteome</keyword>
<organism evidence="3 4">
    <name type="scientific">Thermasporomyces composti</name>
    <dbReference type="NCBI Taxonomy" id="696763"/>
    <lineage>
        <taxon>Bacteria</taxon>
        <taxon>Bacillati</taxon>
        <taxon>Actinomycetota</taxon>
        <taxon>Actinomycetes</taxon>
        <taxon>Propionibacteriales</taxon>
        <taxon>Nocardioidaceae</taxon>
        <taxon>Thermasporomyces</taxon>
    </lineage>
</organism>
<evidence type="ECO:0000259" key="2">
    <source>
        <dbReference type="PROSITE" id="PS50943"/>
    </source>
</evidence>
<comment type="caution">
    <text evidence="3">The sequence shown here is derived from an EMBL/GenBank/DDBJ whole genome shotgun (WGS) entry which is preliminary data.</text>
</comment>
<evidence type="ECO:0000313" key="4">
    <source>
        <dbReference type="Proteomes" id="UP000256485"/>
    </source>
</evidence>
<evidence type="ECO:0000256" key="1">
    <source>
        <dbReference type="SAM" id="MobiDB-lite"/>
    </source>
</evidence>
<name>A0A3D9V8F0_THECX</name>
<dbReference type="SUPFAM" id="SSF48452">
    <property type="entry name" value="TPR-like"/>
    <property type="match status" value="1"/>
</dbReference>
<dbReference type="Gene3D" id="1.25.40.10">
    <property type="entry name" value="Tetratricopeptide repeat domain"/>
    <property type="match status" value="1"/>
</dbReference>
<accession>A0A3D9V8F0</accession>
<feature type="compositionally biased region" description="Pro residues" evidence="1">
    <location>
        <begin position="148"/>
        <end position="161"/>
    </location>
</feature>
<dbReference type="InterPro" id="IPR001387">
    <property type="entry name" value="Cro/C1-type_HTH"/>
</dbReference>
<gene>
    <name evidence="3" type="ORF">DFJ64_1838</name>
</gene>
<proteinExistence type="predicted"/>
<reference evidence="3 4" key="1">
    <citation type="submission" date="2018-08" db="EMBL/GenBank/DDBJ databases">
        <title>Sequencing the genomes of 1000 actinobacteria strains.</title>
        <authorList>
            <person name="Klenk H.-P."/>
        </authorList>
    </citation>
    <scope>NUCLEOTIDE SEQUENCE [LARGE SCALE GENOMIC DNA]</scope>
    <source>
        <strain evidence="3 4">DSM 22891</strain>
    </source>
</reference>
<protein>
    <recommendedName>
        <fullName evidence="2">HTH cro/C1-type domain-containing protein</fullName>
    </recommendedName>
</protein>
<evidence type="ECO:0000313" key="3">
    <source>
        <dbReference type="EMBL" id="REF36430.1"/>
    </source>
</evidence>
<dbReference type="GO" id="GO:0003677">
    <property type="term" value="F:DNA binding"/>
    <property type="evidence" value="ECO:0007669"/>
    <property type="project" value="InterPro"/>
</dbReference>
<sequence>MASGARSCACPCGCEGRLARDNAGQLCSPCSRHKASAPATAPQMGPEFWSTPEMQRARETRDMGAVSVAYRTHPAHGRIIPQEWVASWVGITQAQVSRIEHGRNRVRTLDALASWAEALRMPADYAWFDITYKPPPTKPTKSTSAPKPLTPRPLTPRPLTPRPLTQHATGDRHGTARQRGPLQATRHSVGRDTDSFGEDNDMHRRTLLGLSLVGIPASQSESWDRLARVLDRSTTLDLASVEHLERRTAELFRREETVPARELTPALNDHLRRLGRILKGSVPSALEGRLLSTVGESLALYGWLAFDRGDYASALRWYDKAAAAARKAGDGPLLACVLTYRSYLEEAAGRLTQARDVLIEAEGMARGRSHAATRSWIAARLAECQAGLREEAEALRALERATTAFDYAEPEQERVWTRFYNGSRLGSLTVTTYVRLRHRGLESVADQVISALPDTDAKVKAIILADVATAQIYRQQYERGAELAHEALDVTLAQEASLGSRRLRELHQLIAPRRDVAVLSDLSARLATLV</sequence>
<dbReference type="Gene3D" id="1.10.260.40">
    <property type="entry name" value="lambda repressor-like DNA-binding domains"/>
    <property type="match status" value="1"/>
</dbReference>
<dbReference type="PROSITE" id="PS50943">
    <property type="entry name" value="HTH_CROC1"/>
    <property type="match status" value="1"/>
</dbReference>
<dbReference type="Proteomes" id="UP000256485">
    <property type="component" value="Unassembled WGS sequence"/>
</dbReference>
<feature type="region of interest" description="Disordered" evidence="1">
    <location>
        <begin position="135"/>
        <end position="200"/>
    </location>
</feature>
<dbReference type="AlphaFoldDB" id="A0A3D9V8F0"/>
<dbReference type="InterPro" id="IPR010982">
    <property type="entry name" value="Lambda_DNA-bd_dom_sf"/>
</dbReference>